<keyword evidence="3" id="KW-1185">Reference proteome</keyword>
<proteinExistence type="predicted"/>
<dbReference type="Pfam" id="PF13649">
    <property type="entry name" value="Methyltransf_25"/>
    <property type="match status" value="1"/>
</dbReference>
<dbReference type="PANTHER" id="PTHR42912">
    <property type="entry name" value="METHYLTRANSFERASE"/>
    <property type="match status" value="1"/>
</dbReference>
<organism evidence="2 3">
    <name type="scientific">Micromonospora purpureochromogenes</name>
    <dbReference type="NCBI Taxonomy" id="47872"/>
    <lineage>
        <taxon>Bacteria</taxon>
        <taxon>Bacillati</taxon>
        <taxon>Actinomycetota</taxon>
        <taxon>Actinomycetes</taxon>
        <taxon>Micromonosporales</taxon>
        <taxon>Micromonosporaceae</taxon>
        <taxon>Micromonospora</taxon>
    </lineage>
</organism>
<dbReference type="InterPro" id="IPR029063">
    <property type="entry name" value="SAM-dependent_MTases_sf"/>
</dbReference>
<dbReference type="GO" id="GO:0008168">
    <property type="term" value="F:methyltransferase activity"/>
    <property type="evidence" value="ECO:0007669"/>
    <property type="project" value="UniProtKB-KW"/>
</dbReference>
<name>A0ABX2RF85_9ACTN</name>
<dbReference type="InterPro" id="IPR041698">
    <property type="entry name" value="Methyltransf_25"/>
</dbReference>
<dbReference type="SUPFAM" id="SSF53335">
    <property type="entry name" value="S-adenosyl-L-methionine-dependent methyltransferases"/>
    <property type="match status" value="1"/>
</dbReference>
<dbReference type="PANTHER" id="PTHR42912:SF80">
    <property type="entry name" value="METHYLTRANSFERASE DOMAIN-CONTAINING PROTEIN"/>
    <property type="match status" value="1"/>
</dbReference>
<dbReference type="Proteomes" id="UP000631553">
    <property type="component" value="Unassembled WGS sequence"/>
</dbReference>
<keyword evidence="2" id="KW-0489">Methyltransferase</keyword>
<dbReference type="RefSeq" id="WP_179801761.1">
    <property type="nucleotide sequence ID" value="NZ_JACCCQ010000001.1"/>
</dbReference>
<reference evidence="2 3" key="1">
    <citation type="submission" date="2020-07" db="EMBL/GenBank/DDBJ databases">
        <title>Sequencing the genomes of 1000 actinobacteria strains.</title>
        <authorList>
            <person name="Klenk H.-P."/>
        </authorList>
    </citation>
    <scope>NUCLEOTIDE SEQUENCE [LARGE SCALE GENOMIC DNA]</scope>
    <source>
        <strain evidence="2 3">DSM 43814</strain>
    </source>
</reference>
<evidence type="ECO:0000259" key="1">
    <source>
        <dbReference type="Pfam" id="PF13649"/>
    </source>
</evidence>
<keyword evidence="2" id="KW-0808">Transferase</keyword>
<dbReference type="InterPro" id="IPR050508">
    <property type="entry name" value="Methyltransf_Superfamily"/>
</dbReference>
<protein>
    <submittedName>
        <fullName evidence="2">SAM-dependent methyltransferase</fullName>
    </submittedName>
</protein>
<comment type="caution">
    <text evidence="2">The sequence shown here is derived from an EMBL/GenBank/DDBJ whole genome shotgun (WGS) entry which is preliminary data.</text>
</comment>
<feature type="domain" description="Methyltransferase" evidence="1">
    <location>
        <begin position="51"/>
        <end position="141"/>
    </location>
</feature>
<evidence type="ECO:0000313" key="3">
    <source>
        <dbReference type="Proteomes" id="UP000631553"/>
    </source>
</evidence>
<dbReference type="EMBL" id="JACCCQ010000001">
    <property type="protein sequence ID" value="NYF55142.1"/>
    <property type="molecule type" value="Genomic_DNA"/>
</dbReference>
<dbReference type="CDD" id="cd02440">
    <property type="entry name" value="AdoMet_MTases"/>
    <property type="match status" value="1"/>
</dbReference>
<sequence>MSRSADHLRVRRSYDTVAETYRERIGDELAGKPLDRALLAALAEQAGGGPVADLGCGPGHVAAWLAERGVTAVGVDLSPAMIAASRRAYPAVEFREGDLLSLPAADGEFGAAVALYSVIHLRRAELRPAFVEMRRVLRPGGALLVAFHGGAEVRRLTDWWGHEVDVDFHFFEVETVAGALREAGFIEEARLERAHHPQEAETQRCYLLVRRPDEEPRRIRAVP</sequence>
<dbReference type="GO" id="GO:0032259">
    <property type="term" value="P:methylation"/>
    <property type="evidence" value="ECO:0007669"/>
    <property type="project" value="UniProtKB-KW"/>
</dbReference>
<accession>A0ABX2RF85</accession>
<evidence type="ECO:0000313" key="2">
    <source>
        <dbReference type="EMBL" id="NYF55142.1"/>
    </source>
</evidence>
<gene>
    <name evidence="2" type="ORF">HDA35_000973</name>
</gene>
<dbReference type="Gene3D" id="3.40.50.150">
    <property type="entry name" value="Vaccinia Virus protein VP39"/>
    <property type="match status" value="1"/>
</dbReference>